<sequence>METKKRAVITAVEAFIPEYILDNNMLSQMVDTTDEWIMTRIGVKERRILKEDGLGTSFMGTEAVKRLLEKTGTKPEDVDMLICATVTPDMLFPATANIICDKAGIMNAWGYDINAGCSGFIFSFETAASFIESGRAKKMILVTGERMSGITDYTDRTTCPLFGDAAVAMLIEPTSEENTGLLDSILHVDGVGRHYLFQKAGGSMYPSTEETVKNREHFVYQDGQTVFKYAVSRMADVSVEIMDKNNLSSEDIAYLIPHQANMRIIEATGKRMGLQKEKILINIEKFGNTAGTSIPLVIWEFEKNFKKGDILIFSAFGAGFTWGSMYYKWGYDPA</sequence>
<dbReference type="InterPro" id="IPR013751">
    <property type="entry name" value="ACP_syn_III_N"/>
</dbReference>
<keyword evidence="10" id="KW-1133">Transmembrane helix</keyword>
<evidence type="ECO:0000256" key="2">
    <source>
        <dbReference type="ARBA" id="ARBA00008642"/>
    </source>
</evidence>
<dbReference type="InterPro" id="IPR013747">
    <property type="entry name" value="ACP_syn_III_C"/>
</dbReference>
<keyword evidence="6" id="KW-0276">Fatty acid metabolism</keyword>
<reference evidence="13" key="1">
    <citation type="submission" date="2019-08" db="EMBL/GenBank/DDBJ databases">
        <authorList>
            <person name="Kucharzyk K."/>
            <person name="Murdoch R.W."/>
            <person name="Higgins S."/>
            <person name="Loffler F."/>
        </authorList>
    </citation>
    <scope>NUCLEOTIDE SEQUENCE</scope>
</reference>
<dbReference type="GO" id="GO:0033818">
    <property type="term" value="F:beta-ketoacyl-acyl-carrier-protein synthase III activity"/>
    <property type="evidence" value="ECO:0007669"/>
    <property type="project" value="UniProtKB-EC"/>
</dbReference>
<comment type="pathway">
    <text evidence="1">Lipid metabolism.</text>
</comment>
<evidence type="ECO:0000313" key="13">
    <source>
        <dbReference type="EMBL" id="MPM51633.1"/>
    </source>
</evidence>
<keyword evidence="10" id="KW-0472">Membrane</keyword>
<comment type="similarity">
    <text evidence="2">Belongs to the thiolase-like superfamily. FabH family.</text>
</comment>
<keyword evidence="9 13" id="KW-0012">Acyltransferase</keyword>
<evidence type="ECO:0000256" key="8">
    <source>
        <dbReference type="ARBA" id="ARBA00023160"/>
    </source>
</evidence>
<dbReference type="Pfam" id="PF08545">
    <property type="entry name" value="ACP_syn_III"/>
    <property type="match status" value="1"/>
</dbReference>
<keyword evidence="5 13" id="KW-0808">Transferase</keyword>
<keyword evidence="10" id="KW-0812">Transmembrane</keyword>
<dbReference type="NCBIfam" id="TIGR00747">
    <property type="entry name" value="fabH"/>
    <property type="match status" value="1"/>
</dbReference>
<name>A0A645ALA9_9ZZZZ</name>
<keyword evidence="8" id="KW-0275">Fatty acid biosynthesis</keyword>
<gene>
    <name evidence="13" type="primary">fabH_49</name>
    <name evidence="13" type="ORF">SDC9_98384</name>
</gene>
<evidence type="ECO:0000259" key="12">
    <source>
        <dbReference type="Pfam" id="PF08545"/>
    </source>
</evidence>
<dbReference type="EC" id="2.3.1.180" evidence="13"/>
<comment type="caution">
    <text evidence="13">The sequence shown here is derived from an EMBL/GenBank/DDBJ whole genome shotgun (WGS) entry which is preliminary data.</text>
</comment>
<accession>A0A645ALA9</accession>
<dbReference type="PANTHER" id="PTHR34069">
    <property type="entry name" value="3-OXOACYL-[ACYL-CARRIER-PROTEIN] SYNTHASE 3"/>
    <property type="match status" value="1"/>
</dbReference>
<dbReference type="NCBIfam" id="NF006829">
    <property type="entry name" value="PRK09352.1"/>
    <property type="match status" value="1"/>
</dbReference>
<dbReference type="PANTHER" id="PTHR34069:SF2">
    <property type="entry name" value="BETA-KETOACYL-[ACYL-CARRIER-PROTEIN] SYNTHASE III"/>
    <property type="match status" value="1"/>
</dbReference>
<keyword evidence="7" id="KW-0443">Lipid metabolism</keyword>
<feature type="domain" description="Beta-ketoacyl-[acyl-carrier-protein] synthase III N-terminal" evidence="12">
    <location>
        <begin position="111"/>
        <end position="190"/>
    </location>
</feature>
<dbReference type="SUPFAM" id="SSF53901">
    <property type="entry name" value="Thiolase-like"/>
    <property type="match status" value="1"/>
</dbReference>
<dbReference type="HAMAP" id="MF_01815">
    <property type="entry name" value="FabH"/>
    <property type="match status" value="1"/>
</dbReference>
<dbReference type="EMBL" id="VSSQ01013503">
    <property type="protein sequence ID" value="MPM51633.1"/>
    <property type="molecule type" value="Genomic_DNA"/>
</dbReference>
<evidence type="ECO:0000259" key="11">
    <source>
        <dbReference type="Pfam" id="PF08541"/>
    </source>
</evidence>
<dbReference type="InterPro" id="IPR004655">
    <property type="entry name" value="FabH"/>
</dbReference>
<evidence type="ECO:0000256" key="7">
    <source>
        <dbReference type="ARBA" id="ARBA00023098"/>
    </source>
</evidence>
<evidence type="ECO:0000256" key="1">
    <source>
        <dbReference type="ARBA" id="ARBA00005189"/>
    </source>
</evidence>
<protein>
    <submittedName>
        <fullName evidence="13">3-oxoacyl-[acyl-carrier-protein] synthase 3</fullName>
        <ecNumber evidence="13">2.3.1.180</ecNumber>
    </submittedName>
</protein>
<feature type="transmembrane region" description="Helical" evidence="10">
    <location>
        <begin position="310"/>
        <end position="329"/>
    </location>
</feature>
<dbReference type="GO" id="GO:0004315">
    <property type="term" value="F:3-oxoacyl-[acyl-carrier-protein] synthase activity"/>
    <property type="evidence" value="ECO:0007669"/>
    <property type="project" value="InterPro"/>
</dbReference>
<dbReference type="Pfam" id="PF08541">
    <property type="entry name" value="ACP_syn_III_C"/>
    <property type="match status" value="1"/>
</dbReference>
<dbReference type="Gene3D" id="3.40.47.10">
    <property type="match status" value="1"/>
</dbReference>
<evidence type="ECO:0000256" key="10">
    <source>
        <dbReference type="SAM" id="Phobius"/>
    </source>
</evidence>
<evidence type="ECO:0000256" key="3">
    <source>
        <dbReference type="ARBA" id="ARBA00022490"/>
    </source>
</evidence>
<evidence type="ECO:0000256" key="4">
    <source>
        <dbReference type="ARBA" id="ARBA00022516"/>
    </source>
</evidence>
<dbReference type="GO" id="GO:0044550">
    <property type="term" value="P:secondary metabolite biosynthetic process"/>
    <property type="evidence" value="ECO:0007669"/>
    <property type="project" value="TreeGrafter"/>
</dbReference>
<evidence type="ECO:0000256" key="5">
    <source>
        <dbReference type="ARBA" id="ARBA00022679"/>
    </source>
</evidence>
<dbReference type="GO" id="GO:0006633">
    <property type="term" value="P:fatty acid biosynthetic process"/>
    <property type="evidence" value="ECO:0007669"/>
    <property type="project" value="UniProtKB-KW"/>
</dbReference>
<dbReference type="CDD" id="cd00830">
    <property type="entry name" value="KAS_III"/>
    <property type="match status" value="1"/>
</dbReference>
<organism evidence="13">
    <name type="scientific">bioreactor metagenome</name>
    <dbReference type="NCBI Taxonomy" id="1076179"/>
    <lineage>
        <taxon>unclassified sequences</taxon>
        <taxon>metagenomes</taxon>
        <taxon>ecological metagenomes</taxon>
    </lineage>
</organism>
<dbReference type="AlphaFoldDB" id="A0A645ALA9"/>
<keyword evidence="3" id="KW-0963">Cytoplasm</keyword>
<feature type="domain" description="Beta-ketoacyl-[acyl-carrier-protein] synthase III C-terminal" evidence="11">
    <location>
        <begin position="242"/>
        <end position="329"/>
    </location>
</feature>
<evidence type="ECO:0000256" key="6">
    <source>
        <dbReference type="ARBA" id="ARBA00022832"/>
    </source>
</evidence>
<dbReference type="InterPro" id="IPR016039">
    <property type="entry name" value="Thiolase-like"/>
</dbReference>
<keyword evidence="4" id="KW-0444">Lipid biosynthesis</keyword>
<evidence type="ECO:0000256" key="9">
    <source>
        <dbReference type="ARBA" id="ARBA00023315"/>
    </source>
</evidence>
<proteinExistence type="inferred from homology"/>